<dbReference type="GO" id="GO:0004356">
    <property type="term" value="F:glutamine synthetase activity"/>
    <property type="evidence" value="ECO:0007669"/>
    <property type="project" value="UniProtKB-EC"/>
</dbReference>
<dbReference type="Pfam" id="PF00120">
    <property type="entry name" value="Gln-synt_C"/>
    <property type="match status" value="1"/>
</dbReference>
<dbReference type="SUPFAM" id="SSF54368">
    <property type="entry name" value="Glutamine synthetase, N-terminal domain"/>
    <property type="match status" value="1"/>
</dbReference>
<dbReference type="SMART" id="SM01230">
    <property type="entry name" value="Gln-synt_C"/>
    <property type="match status" value="1"/>
</dbReference>
<dbReference type="InterPro" id="IPR036651">
    <property type="entry name" value="Gln_synt_N_sf"/>
</dbReference>
<dbReference type="FunFam" id="3.10.20.70:FF:000007">
    <property type="entry name" value="LOW QUALITY PROTEIN: lengsin"/>
    <property type="match status" value="1"/>
</dbReference>
<dbReference type="SUPFAM" id="SSF55931">
    <property type="entry name" value="Glutamine synthetase/guanido kinase"/>
    <property type="match status" value="1"/>
</dbReference>
<feature type="domain" description="GS beta-grasp" evidence="2">
    <location>
        <begin position="21"/>
        <end position="115"/>
    </location>
</feature>
<organism evidence="4">
    <name type="scientific">hydrocarbon metagenome</name>
    <dbReference type="NCBI Taxonomy" id="938273"/>
    <lineage>
        <taxon>unclassified sequences</taxon>
        <taxon>metagenomes</taxon>
        <taxon>ecological metagenomes</taxon>
    </lineage>
</organism>
<dbReference type="Gene3D" id="3.10.20.70">
    <property type="entry name" value="Glutamine synthetase, N-terminal domain"/>
    <property type="match status" value="1"/>
</dbReference>
<dbReference type="EMBL" id="LNQE01000263">
    <property type="protein sequence ID" value="KUG28039.1"/>
    <property type="molecule type" value="Genomic_DNA"/>
</dbReference>
<evidence type="ECO:0000259" key="2">
    <source>
        <dbReference type="PROSITE" id="PS51986"/>
    </source>
</evidence>
<protein>
    <submittedName>
        <fullName evidence="4">Glutamine synthetase type i</fullName>
        <ecNumber evidence="4">6.3.1.2</ecNumber>
    </submittedName>
</protein>
<dbReference type="InterPro" id="IPR014746">
    <property type="entry name" value="Gln_synth/guanido_kin_cat_dom"/>
</dbReference>
<evidence type="ECO:0000256" key="1">
    <source>
        <dbReference type="ARBA" id="ARBA00009897"/>
    </source>
</evidence>
<dbReference type="GO" id="GO:0006542">
    <property type="term" value="P:glutamine biosynthetic process"/>
    <property type="evidence" value="ECO:0007669"/>
    <property type="project" value="InterPro"/>
</dbReference>
<dbReference type="PANTHER" id="PTHR43407">
    <property type="entry name" value="GLUTAMINE SYNTHETASE"/>
    <property type="match status" value="1"/>
</dbReference>
<dbReference type="AlphaFoldDB" id="A0A0W8G4F8"/>
<dbReference type="InterPro" id="IPR008147">
    <property type="entry name" value="Gln_synt_N"/>
</dbReference>
<keyword evidence="4" id="KW-0436">Ligase</keyword>
<dbReference type="InterPro" id="IPR008146">
    <property type="entry name" value="Gln_synth_cat_dom"/>
</dbReference>
<dbReference type="EC" id="6.3.1.2" evidence="4"/>
<sequence length="460" mass="51691">MTMQQHPSMSIDSIKKTIRDHDIHFIRFEQSDLHGVSRSKTVPVGAFMDYISNGLNFYGGLLGLDIQSMVPKGTGYAEEVAFADHCTVPDLSTFTVLPWVPNTANITVDPYWYDGSPAMASPRLLLKKLINTFDSLGYICRLGYEFEFYVLDKETKKPVYNGQPIFVTLKNNFDIDFTYDLMRKMDQAGVRIITQNSEHGPGQQEINLYYKDGLAAADTAFLYKMGTKEIALQHGYIATWLTKPFIDSSASGSHFHVSLIDKKTGKNAFDDPNGEYGLTDLARKFLAGMLKHARANTVFTAPTINCYKRYRVNSFAPHSATWGMENRTVGIRVKGCRGQSTHFENRLACAGTNPYLLALTTLAAGLEGIQSSPDLPAPITDIAYERNDVPRLPSSLEEAIAAFETDTDLHAVLDPEFIKLVLALKKFEVETAKARFPDYGTPEFNNRIDPWEWDYYMELI</sequence>
<evidence type="ECO:0000259" key="3">
    <source>
        <dbReference type="PROSITE" id="PS51987"/>
    </source>
</evidence>
<dbReference type="GO" id="GO:0005737">
    <property type="term" value="C:cytoplasm"/>
    <property type="evidence" value="ECO:0007669"/>
    <property type="project" value="TreeGrafter"/>
</dbReference>
<dbReference type="GO" id="GO:0016020">
    <property type="term" value="C:membrane"/>
    <property type="evidence" value="ECO:0007669"/>
    <property type="project" value="TreeGrafter"/>
</dbReference>
<reference evidence="4" key="1">
    <citation type="journal article" date="2015" name="Proc. Natl. Acad. Sci. U.S.A.">
        <title>Networks of energetic and metabolic interactions define dynamics in microbial communities.</title>
        <authorList>
            <person name="Embree M."/>
            <person name="Liu J.K."/>
            <person name="Al-Bassam M.M."/>
            <person name="Zengler K."/>
        </authorList>
    </citation>
    <scope>NUCLEOTIDE SEQUENCE</scope>
</reference>
<comment type="caution">
    <text evidence="4">The sequence shown here is derived from an EMBL/GenBank/DDBJ whole genome shotgun (WGS) entry which is preliminary data.</text>
</comment>
<name>A0A0W8G4F8_9ZZZZ</name>
<proteinExistence type="inferred from homology"/>
<dbReference type="PANTHER" id="PTHR43407:SF1">
    <property type="entry name" value="LENGSIN"/>
    <property type="match status" value="1"/>
</dbReference>
<evidence type="ECO:0000313" key="4">
    <source>
        <dbReference type="EMBL" id="KUG28039.1"/>
    </source>
</evidence>
<dbReference type="Gene3D" id="3.30.590.10">
    <property type="entry name" value="Glutamine synthetase/guanido kinase, catalytic domain"/>
    <property type="match status" value="1"/>
</dbReference>
<comment type="similarity">
    <text evidence="1">Belongs to the glutamine synthetase family.</text>
</comment>
<dbReference type="PROSITE" id="PS51986">
    <property type="entry name" value="GS_BETA_GRASP"/>
    <property type="match status" value="1"/>
</dbReference>
<feature type="domain" description="GS catalytic" evidence="3">
    <location>
        <begin position="122"/>
        <end position="460"/>
    </location>
</feature>
<gene>
    <name evidence="4" type="ORF">ASZ90_002088</name>
</gene>
<dbReference type="PROSITE" id="PS51987">
    <property type="entry name" value="GS_CATALYTIC"/>
    <property type="match status" value="1"/>
</dbReference>
<accession>A0A0W8G4F8</accession>